<dbReference type="Pfam" id="PF17784">
    <property type="entry name" value="Sulfotransfer_4"/>
    <property type="match status" value="1"/>
</dbReference>
<dbReference type="InterPro" id="IPR027417">
    <property type="entry name" value="P-loop_NTPase"/>
</dbReference>
<organism evidence="1 2">
    <name type="scientific">Planobispora longispora</name>
    <dbReference type="NCBI Taxonomy" id="28887"/>
    <lineage>
        <taxon>Bacteria</taxon>
        <taxon>Bacillati</taxon>
        <taxon>Actinomycetota</taxon>
        <taxon>Actinomycetes</taxon>
        <taxon>Streptosporangiales</taxon>
        <taxon>Streptosporangiaceae</taxon>
        <taxon>Planobispora</taxon>
    </lineage>
</organism>
<proteinExistence type="predicted"/>
<sequence>MDRLFDGRIDDREHVLEVFERHIAEVKATIPADRLPVFTVRQGWEPLCAFLGRPVPDEPFPQVNERAAFRRKRPRRQLRLILHGR</sequence>
<comment type="caution">
    <text evidence="1">The sequence shown here is derived from an EMBL/GenBank/DDBJ whole genome shotgun (WGS) entry which is preliminary data.</text>
</comment>
<protein>
    <submittedName>
        <fullName evidence="1">Uncharacterized protein</fullName>
    </submittedName>
</protein>
<evidence type="ECO:0000313" key="2">
    <source>
        <dbReference type="Proteomes" id="UP000616724"/>
    </source>
</evidence>
<dbReference type="PANTHER" id="PTHR36978:SF4">
    <property type="entry name" value="P-LOOP CONTAINING NUCLEOSIDE TRIPHOSPHATE HYDROLASE PROTEIN"/>
    <property type="match status" value="1"/>
</dbReference>
<accession>A0A8J3W4S1</accession>
<gene>
    <name evidence="1" type="ORF">Plo01_31280</name>
</gene>
<evidence type="ECO:0000313" key="1">
    <source>
        <dbReference type="EMBL" id="GIH76699.1"/>
    </source>
</evidence>
<name>A0A8J3W4S1_9ACTN</name>
<keyword evidence="2" id="KW-1185">Reference proteome</keyword>
<dbReference type="EMBL" id="BOOH01000021">
    <property type="protein sequence ID" value="GIH76699.1"/>
    <property type="molecule type" value="Genomic_DNA"/>
</dbReference>
<dbReference type="SUPFAM" id="SSF52540">
    <property type="entry name" value="P-loop containing nucleoside triphosphate hydrolases"/>
    <property type="match status" value="1"/>
</dbReference>
<dbReference type="Proteomes" id="UP000616724">
    <property type="component" value="Unassembled WGS sequence"/>
</dbReference>
<dbReference type="AlphaFoldDB" id="A0A8J3W4S1"/>
<reference evidence="1 2" key="1">
    <citation type="submission" date="2021-01" db="EMBL/GenBank/DDBJ databases">
        <title>Whole genome shotgun sequence of Planobispora longispora NBRC 13918.</title>
        <authorList>
            <person name="Komaki H."/>
            <person name="Tamura T."/>
        </authorList>
    </citation>
    <scope>NUCLEOTIDE SEQUENCE [LARGE SCALE GENOMIC DNA]</scope>
    <source>
        <strain evidence="1 2">NBRC 13918</strain>
    </source>
</reference>
<dbReference type="InterPro" id="IPR040632">
    <property type="entry name" value="Sulfotransfer_4"/>
</dbReference>
<dbReference type="PANTHER" id="PTHR36978">
    <property type="entry name" value="P-LOOP CONTAINING NUCLEOTIDE TRIPHOSPHATE HYDROLASE"/>
    <property type="match status" value="1"/>
</dbReference>
<dbReference type="Gene3D" id="3.40.50.300">
    <property type="entry name" value="P-loop containing nucleotide triphosphate hydrolases"/>
    <property type="match status" value="1"/>
</dbReference>